<dbReference type="InterPro" id="IPR018768">
    <property type="entry name" value="DUF2344"/>
</dbReference>
<dbReference type="AlphaFoldDB" id="A0A2K2FFB8"/>
<dbReference type="NCBIfam" id="TIGR03936">
    <property type="entry name" value="sam_1_link_chp"/>
    <property type="match status" value="1"/>
</dbReference>
<evidence type="ECO:0000313" key="3">
    <source>
        <dbReference type="Proteomes" id="UP000236151"/>
    </source>
</evidence>
<sequence>MEPLPLEEVFALNSIRVRFVRGEEVKFISHLDLMKVFDRAIRRAGIPIVYSEGFNPHPHMVFGLPLSVGVTSQAEYADFDLEDGFSPDEFMKKLNSSLPPGFKVMEAKIISKKSNIMASIKAASYSILFAVAKNMDDEALAQKLAEFMQEDAIVVEKEGKKGKKAIDIKPMIIRLELKKPGDEREGCRNANKDSKSACSDMKYMDPDVWLEEYVESLYRADVLPPSYERESIRRIDALLSAGSMANLKPELLMETFGRYIGQELKIVKIHRTGLFVEKEGKLLEPLDGNAL</sequence>
<comment type="caution">
    <text evidence="2">The sequence shown here is derived from an EMBL/GenBank/DDBJ whole genome shotgun (WGS) entry which is preliminary data.</text>
</comment>
<keyword evidence="3" id="KW-1185">Reference proteome</keyword>
<protein>
    <recommendedName>
        <fullName evidence="1">DUF2344 domain-containing protein</fullName>
    </recommendedName>
</protein>
<dbReference type="Proteomes" id="UP000236151">
    <property type="component" value="Unassembled WGS sequence"/>
</dbReference>
<reference evidence="3" key="1">
    <citation type="submission" date="2017-06" db="EMBL/GenBank/DDBJ databases">
        <title>Investigating the central metabolism of Clostridium thermosuccinogenes.</title>
        <authorList>
            <person name="Koendjbiharie J.G."/>
            <person name="Van Kranenburg R."/>
            <person name="Vriesendorp B."/>
        </authorList>
    </citation>
    <scope>NUCLEOTIDE SEQUENCE [LARGE SCALE GENOMIC DNA]</scope>
    <source>
        <strain evidence="3">DSM 5806</strain>
    </source>
</reference>
<name>A0A2K2FFB8_9CLOT</name>
<evidence type="ECO:0000313" key="2">
    <source>
        <dbReference type="EMBL" id="PNT99509.1"/>
    </source>
</evidence>
<proteinExistence type="predicted"/>
<evidence type="ECO:0000259" key="1">
    <source>
        <dbReference type="Pfam" id="PF10105"/>
    </source>
</evidence>
<organism evidence="2 3">
    <name type="scientific">Clostridium thermosuccinogenes</name>
    <dbReference type="NCBI Taxonomy" id="84032"/>
    <lineage>
        <taxon>Bacteria</taxon>
        <taxon>Bacillati</taxon>
        <taxon>Bacillota</taxon>
        <taxon>Clostridia</taxon>
        <taxon>Eubacteriales</taxon>
        <taxon>Clostridiaceae</taxon>
        <taxon>Clostridium</taxon>
    </lineage>
</organism>
<gene>
    <name evidence="2" type="ORF">CDQ84_08590</name>
</gene>
<dbReference type="EMBL" id="NIOJ01000018">
    <property type="protein sequence ID" value="PNT99509.1"/>
    <property type="molecule type" value="Genomic_DNA"/>
</dbReference>
<dbReference type="Pfam" id="PF10105">
    <property type="entry name" value="DUF2344"/>
    <property type="match status" value="1"/>
</dbReference>
<dbReference type="KEGG" id="cthd:CDO33_14885"/>
<feature type="domain" description="DUF2344" evidence="1">
    <location>
        <begin position="15"/>
        <end position="179"/>
    </location>
</feature>
<accession>A0A2K2FFB8</accession>